<reference evidence="2" key="2">
    <citation type="journal article" date="2015" name="Data Brief">
        <title>Shoot transcriptome of the giant reed, Arundo donax.</title>
        <authorList>
            <person name="Barrero R.A."/>
            <person name="Guerrero F.D."/>
            <person name="Moolhuijzen P."/>
            <person name="Goolsby J.A."/>
            <person name="Tidwell J."/>
            <person name="Bellgard S.E."/>
            <person name="Bellgard M.I."/>
        </authorList>
    </citation>
    <scope>NUCLEOTIDE SEQUENCE</scope>
    <source>
        <tissue evidence="2">Shoot tissue taken approximately 20 cm above the soil surface</tissue>
    </source>
</reference>
<evidence type="ECO:0000313" key="2">
    <source>
        <dbReference type="EMBL" id="JAE23319.1"/>
    </source>
</evidence>
<sequence>MRLYKLRSTRSCSDVKVASCSAGATDLVSLPAPRLYFNVCLKVPQYCPKCRLPDYSCYWEHCSDDGKSFLQVFKRPFIRRTVLNKRFAEQFAGVLRSRRLIKLAVCPFTLLVLAGAYYGRTWDWLRVTPACSRTEPDSMELKLFDYDGVDNHRAFIRYKGIPEPEG</sequence>
<keyword evidence="1" id="KW-0812">Transmembrane</keyword>
<proteinExistence type="predicted"/>
<accession>A0A0A9GIS1</accession>
<dbReference type="AlphaFoldDB" id="A0A0A9GIS1"/>
<protein>
    <submittedName>
        <fullName evidence="2">Uncharacterized protein</fullName>
    </submittedName>
</protein>
<feature type="transmembrane region" description="Helical" evidence="1">
    <location>
        <begin position="100"/>
        <end position="119"/>
    </location>
</feature>
<keyword evidence="1" id="KW-1133">Transmembrane helix</keyword>
<organism evidence="2">
    <name type="scientific">Arundo donax</name>
    <name type="common">Giant reed</name>
    <name type="synonym">Donax arundinaceus</name>
    <dbReference type="NCBI Taxonomy" id="35708"/>
    <lineage>
        <taxon>Eukaryota</taxon>
        <taxon>Viridiplantae</taxon>
        <taxon>Streptophyta</taxon>
        <taxon>Embryophyta</taxon>
        <taxon>Tracheophyta</taxon>
        <taxon>Spermatophyta</taxon>
        <taxon>Magnoliopsida</taxon>
        <taxon>Liliopsida</taxon>
        <taxon>Poales</taxon>
        <taxon>Poaceae</taxon>
        <taxon>PACMAD clade</taxon>
        <taxon>Arundinoideae</taxon>
        <taxon>Arundineae</taxon>
        <taxon>Arundo</taxon>
    </lineage>
</organism>
<name>A0A0A9GIS1_ARUDO</name>
<reference evidence="2" key="1">
    <citation type="submission" date="2014-09" db="EMBL/GenBank/DDBJ databases">
        <authorList>
            <person name="Magalhaes I.L.F."/>
            <person name="Oliveira U."/>
            <person name="Santos F.R."/>
            <person name="Vidigal T.H.D.A."/>
            <person name="Brescovit A.D."/>
            <person name="Santos A.J."/>
        </authorList>
    </citation>
    <scope>NUCLEOTIDE SEQUENCE</scope>
    <source>
        <tissue evidence="2">Shoot tissue taken approximately 20 cm above the soil surface</tissue>
    </source>
</reference>
<dbReference type="EMBL" id="GBRH01174577">
    <property type="protein sequence ID" value="JAE23319.1"/>
    <property type="molecule type" value="Transcribed_RNA"/>
</dbReference>
<keyword evidence="1" id="KW-0472">Membrane</keyword>
<evidence type="ECO:0000256" key="1">
    <source>
        <dbReference type="SAM" id="Phobius"/>
    </source>
</evidence>